<dbReference type="InterPro" id="IPR038731">
    <property type="entry name" value="RgtA/B/C-like"/>
</dbReference>
<dbReference type="GO" id="GO:0016763">
    <property type="term" value="F:pentosyltransferase activity"/>
    <property type="evidence" value="ECO:0007669"/>
    <property type="project" value="TreeGrafter"/>
</dbReference>
<comment type="caution">
    <text evidence="10">The sequence shown here is derived from an EMBL/GenBank/DDBJ whole genome shotgun (WGS) entry which is preliminary data.</text>
</comment>
<sequence>MNGSRFGMLGAATPVPDLQAQPAARATPAWLAHRLSHPPLLAALIVLGWLAVALGVNSAQYGDHFEQFTWAQQVQWGYAKHPPLPTWLLAGLITLFGLQPAWPSVLGATCVALTLLLTWRVGVRLLGPERAALAVLLCGLQQGFASKAQLFNHNSVLILTVALVAWLALRACDETRPRAVLARWVLVGLAAGAAMLSKYQAALPLAGVLVAVGLSGAWRSAPQRRGALLAVGLCLLSFAPHVLWVAHHQWTTLTYATQSGVVLSFGQRVGSVLQFLVLQLRMMAPALLLLLIMALWWRRQPVAGATPLAPADRPALLRAWLIGLVGMPVLGVLITALVGGLRLQDHWGIQTFQFLCLLVAARWRSPVSVRWGRWVGVALGLHLLWALSYSAPLWTSRVHSDRTRVDQFHPGRTIARAVEAAWREQAGDCPLRLVRGPGFEAGLVSIYGDQHAAIVDEALEHTPWLEARTMREQGHVLVRLGSPPAADRWTGEAGVRGAITFEVPSQARRPLDTLHWLIVMPQGCEAWPAPG</sequence>
<feature type="transmembrane region" description="Helical" evidence="8">
    <location>
        <begin position="375"/>
        <end position="394"/>
    </location>
</feature>
<evidence type="ECO:0000256" key="7">
    <source>
        <dbReference type="ARBA" id="ARBA00023136"/>
    </source>
</evidence>
<name>A0A318H4M7_9BURK</name>
<evidence type="ECO:0000256" key="5">
    <source>
        <dbReference type="ARBA" id="ARBA00022692"/>
    </source>
</evidence>
<evidence type="ECO:0000256" key="2">
    <source>
        <dbReference type="ARBA" id="ARBA00022475"/>
    </source>
</evidence>
<reference evidence="10 11" key="1">
    <citation type="submission" date="2018-05" db="EMBL/GenBank/DDBJ databases">
        <title>Genomic Encyclopedia of Type Strains, Phase IV (KMG-IV): sequencing the most valuable type-strain genomes for metagenomic binning, comparative biology and taxonomic classification.</title>
        <authorList>
            <person name="Goeker M."/>
        </authorList>
    </citation>
    <scope>NUCLEOTIDE SEQUENCE [LARGE SCALE GENOMIC DNA]</scope>
    <source>
        <strain evidence="10 11">DSM 566</strain>
    </source>
</reference>
<feature type="transmembrane region" description="Helical" evidence="8">
    <location>
        <begin position="272"/>
        <end position="297"/>
    </location>
</feature>
<keyword evidence="6 8" id="KW-1133">Transmembrane helix</keyword>
<evidence type="ECO:0000256" key="4">
    <source>
        <dbReference type="ARBA" id="ARBA00022679"/>
    </source>
</evidence>
<keyword evidence="7 8" id="KW-0472">Membrane</keyword>
<dbReference type="GO" id="GO:0009103">
    <property type="term" value="P:lipopolysaccharide biosynthetic process"/>
    <property type="evidence" value="ECO:0007669"/>
    <property type="project" value="UniProtKB-ARBA"/>
</dbReference>
<evidence type="ECO:0000256" key="8">
    <source>
        <dbReference type="SAM" id="Phobius"/>
    </source>
</evidence>
<dbReference type="InterPro" id="IPR050297">
    <property type="entry name" value="LipidA_mod_glycosyltrf_83"/>
</dbReference>
<protein>
    <submittedName>
        <fullName evidence="10">Dolichyl-phosphate-mannose-protein mannosyltransferase</fullName>
    </submittedName>
</protein>
<proteinExistence type="predicted"/>
<gene>
    <name evidence="10" type="ORF">C7444_103217</name>
</gene>
<feature type="transmembrane region" description="Helical" evidence="8">
    <location>
        <begin position="156"/>
        <end position="172"/>
    </location>
</feature>
<keyword evidence="5 8" id="KW-0812">Transmembrane</keyword>
<dbReference type="PANTHER" id="PTHR33908:SF11">
    <property type="entry name" value="MEMBRANE PROTEIN"/>
    <property type="match status" value="1"/>
</dbReference>
<dbReference type="OrthoDB" id="8933800at2"/>
<dbReference type="Proteomes" id="UP000247811">
    <property type="component" value="Unassembled WGS sequence"/>
</dbReference>
<evidence type="ECO:0000256" key="6">
    <source>
        <dbReference type="ARBA" id="ARBA00022989"/>
    </source>
</evidence>
<dbReference type="RefSeq" id="WP_110399688.1">
    <property type="nucleotide sequence ID" value="NZ_QJJS01000003.1"/>
</dbReference>
<dbReference type="EMBL" id="QJJS01000003">
    <property type="protein sequence ID" value="PXW98121.1"/>
    <property type="molecule type" value="Genomic_DNA"/>
</dbReference>
<feature type="transmembrane region" description="Helical" evidence="8">
    <location>
        <begin position="317"/>
        <end position="341"/>
    </location>
</feature>
<keyword evidence="11" id="KW-1185">Reference proteome</keyword>
<keyword evidence="2" id="KW-1003">Cell membrane</keyword>
<dbReference type="GO" id="GO:0005886">
    <property type="term" value="C:plasma membrane"/>
    <property type="evidence" value="ECO:0007669"/>
    <property type="project" value="UniProtKB-SubCell"/>
</dbReference>
<feature type="transmembrane region" description="Helical" evidence="8">
    <location>
        <begin position="101"/>
        <end position="119"/>
    </location>
</feature>
<comment type="subcellular location">
    <subcellularLocation>
        <location evidence="1">Cell membrane</location>
        <topology evidence="1">Multi-pass membrane protein</topology>
    </subcellularLocation>
</comment>
<accession>A0A318H4M7</accession>
<organism evidence="10 11">
    <name type="scientific">Sphaerotilus hippei</name>
    <dbReference type="NCBI Taxonomy" id="744406"/>
    <lineage>
        <taxon>Bacteria</taxon>
        <taxon>Pseudomonadati</taxon>
        <taxon>Pseudomonadota</taxon>
        <taxon>Betaproteobacteria</taxon>
        <taxon>Burkholderiales</taxon>
        <taxon>Sphaerotilaceae</taxon>
        <taxon>Sphaerotilus</taxon>
    </lineage>
</organism>
<keyword evidence="3 10" id="KW-0328">Glycosyltransferase</keyword>
<evidence type="ECO:0000313" key="11">
    <source>
        <dbReference type="Proteomes" id="UP000247811"/>
    </source>
</evidence>
<dbReference type="AlphaFoldDB" id="A0A318H4M7"/>
<evidence type="ECO:0000313" key="10">
    <source>
        <dbReference type="EMBL" id="PXW98121.1"/>
    </source>
</evidence>
<dbReference type="PANTHER" id="PTHR33908">
    <property type="entry name" value="MANNOSYLTRANSFERASE YKCB-RELATED"/>
    <property type="match status" value="1"/>
</dbReference>
<feature type="transmembrane region" description="Helical" evidence="8">
    <location>
        <begin position="179"/>
        <end position="196"/>
    </location>
</feature>
<feature type="transmembrane region" description="Helical" evidence="8">
    <location>
        <begin position="40"/>
        <end position="59"/>
    </location>
</feature>
<evidence type="ECO:0000256" key="1">
    <source>
        <dbReference type="ARBA" id="ARBA00004651"/>
    </source>
</evidence>
<keyword evidence="4 10" id="KW-0808">Transferase</keyword>
<feature type="transmembrane region" description="Helical" evidence="8">
    <location>
        <begin position="227"/>
        <end position="246"/>
    </location>
</feature>
<evidence type="ECO:0000256" key="3">
    <source>
        <dbReference type="ARBA" id="ARBA00022676"/>
    </source>
</evidence>
<evidence type="ECO:0000259" key="9">
    <source>
        <dbReference type="Pfam" id="PF13231"/>
    </source>
</evidence>
<dbReference type="Pfam" id="PF13231">
    <property type="entry name" value="PMT_2"/>
    <property type="match status" value="1"/>
</dbReference>
<feature type="transmembrane region" description="Helical" evidence="8">
    <location>
        <begin position="202"/>
        <end position="220"/>
    </location>
</feature>
<feature type="domain" description="Glycosyltransferase RgtA/B/C/D-like" evidence="9">
    <location>
        <begin position="80"/>
        <end position="244"/>
    </location>
</feature>